<dbReference type="InterPro" id="IPR036390">
    <property type="entry name" value="WH_DNA-bd_sf"/>
</dbReference>
<evidence type="ECO:0000259" key="5">
    <source>
        <dbReference type="PROSITE" id="PS50931"/>
    </source>
</evidence>
<dbReference type="GO" id="GO:0005829">
    <property type="term" value="C:cytosol"/>
    <property type="evidence" value="ECO:0007669"/>
    <property type="project" value="TreeGrafter"/>
</dbReference>
<dbReference type="Gene3D" id="3.40.190.290">
    <property type="match status" value="1"/>
</dbReference>
<reference evidence="6" key="1">
    <citation type="submission" date="2020-10" db="EMBL/GenBank/DDBJ databases">
        <authorList>
            <person name="Gilroy R."/>
        </authorList>
    </citation>
    <scope>NUCLEOTIDE SEQUENCE</scope>
    <source>
        <strain evidence="6">ChiHecec3B27-6122</strain>
    </source>
</reference>
<evidence type="ECO:0000256" key="4">
    <source>
        <dbReference type="ARBA" id="ARBA00023163"/>
    </source>
</evidence>
<dbReference type="InterPro" id="IPR036388">
    <property type="entry name" value="WH-like_DNA-bd_sf"/>
</dbReference>
<evidence type="ECO:0000256" key="3">
    <source>
        <dbReference type="ARBA" id="ARBA00023125"/>
    </source>
</evidence>
<dbReference type="GO" id="GO:0003677">
    <property type="term" value="F:DNA binding"/>
    <property type="evidence" value="ECO:0007669"/>
    <property type="project" value="UniProtKB-KW"/>
</dbReference>
<dbReference type="SUPFAM" id="SSF53850">
    <property type="entry name" value="Periplasmic binding protein-like II"/>
    <property type="match status" value="1"/>
</dbReference>
<evidence type="ECO:0000313" key="6">
    <source>
        <dbReference type="EMBL" id="HIS98101.1"/>
    </source>
</evidence>
<keyword evidence="3" id="KW-0238">DNA-binding</keyword>
<feature type="domain" description="HTH lysR-type" evidence="5">
    <location>
        <begin position="1"/>
        <end position="58"/>
    </location>
</feature>
<dbReference type="InterPro" id="IPR000847">
    <property type="entry name" value="LysR_HTH_N"/>
</dbReference>
<dbReference type="EMBL" id="DVJS01000226">
    <property type="protein sequence ID" value="HIS98101.1"/>
    <property type="molecule type" value="Genomic_DNA"/>
</dbReference>
<comment type="similarity">
    <text evidence="1">Belongs to the LysR transcriptional regulatory family.</text>
</comment>
<dbReference type="InterPro" id="IPR005119">
    <property type="entry name" value="LysR_subst-bd"/>
</dbReference>
<dbReference type="Proteomes" id="UP000886876">
    <property type="component" value="Unassembled WGS sequence"/>
</dbReference>
<dbReference type="PROSITE" id="PS50931">
    <property type="entry name" value="HTH_LYSR"/>
    <property type="match status" value="1"/>
</dbReference>
<dbReference type="GO" id="GO:0003700">
    <property type="term" value="F:DNA-binding transcription factor activity"/>
    <property type="evidence" value="ECO:0007669"/>
    <property type="project" value="InterPro"/>
</dbReference>
<keyword evidence="4" id="KW-0804">Transcription</keyword>
<name>A0A9D1G6M3_9FIRM</name>
<dbReference type="Pfam" id="PF00126">
    <property type="entry name" value="HTH_1"/>
    <property type="match status" value="1"/>
</dbReference>
<organism evidence="6 7">
    <name type="scientific">Candidatus Scatomorpha pullistercoris</name>
    <dbReference type="NCBI Taxonomy" id="2840929"/>
    <lineage>
        <taxon>Bacteria</taxon>
        <taxon>Bacillati</taxon>
        <taxon>Bacillota</taxon>
        <taxon>Clostridia</taxon>
        <taxon>Eubacteriales</taxon>
        <taxon>Candidatus Scatomorpha</taxon>
    </lineage>
</organism>
<gene>
    <name evidence="6" type="ORF">IAD42_09010</name>
</gene>
<dbReference type="PANTHER" id="PTHR30419:SF28">
    <property type="entry name" value="HTH-TYPE TRANSCRIPTIONAL REGULATOR BSDA"/>
    <property type="match status" value="1"/>
</dbReference>
<sequence>MDTVKLAALLTAAELGSISKAAEKLGYTQSGVTHIISSLEDEAGFPLLVRGNRGVQFTAEGERLAPFIREVVQAAANLAQEVALTRGLERGTVRIGTYSSISMRWIPRILEAFQEQYPGISVELLEGNGPEIEEWLTTGRIDIAFTSLQPHFNFDTIKIQDDPMMAVLPKAHPMANAEVFPIGRFKGEPFLVYTTSSNVPDEDLARAMRIANIPKKAKLSSNFDVTILSMVEHNLGITIMPKLILEGSTADVAAIPLDPPLKRTLGMAIKSGRAASPAMRRMIDCAKGVLGI</sequence>
<proteinExistence type="inferred from homology"/>
<evidence type="ECO:0000313" key="7">
    <source>
        <dbReference type="Proteomes" id="UP000886876"/>
    </source>
</evidence>
<dbReference type="Gene3D" id="1.10.10.10">
    <property type="entry name" value="Winged helix-like DNA-binding domain superfamily/Winged helix DNA-binding domain"/>
    <property type="match status" value="1"/>
</dbReference>
<comment type="caution">
    <text evidence="6">The sequence shown here is derived from an EMBL/GenBank/DDBJ whole genome shotgun (WGS) entry which is preliminary data.</text>
</comment>
<dbReference type="CDD" id="cd05466">
    <property type="entry name" value="PBP2_LTTR_substrate"/>
    <property type="match status" value="1"/>
</dbReference>
<keyword evidence="2" id="KW-0805">Transcription regulation</keyword>
<dbReference type="AlphaFoldDB" id="A0A9D1G6M3"/>
<evidence type="ECO:0000256" key="2">
    <source>
        <dbReference type="ARBA" id="ARBA00023015"/>
    </source>
</evidence>
<dbReference type="InterPro" id="IPR050950">
    <property type="entry name" value="HTH-type_LysR_regulators"/>
</dbReference>
<reference evidence="6" key="2">
    <citation type="journal article" date="2021" name="PeerJ">
        <title>Extensive microbial diversity within the chicken gut microbiome revealed by metagenomics and culture.</title>
        <authorList>
            <person name="Gilroy R."/>
            <person name="Ravi A."/>
            <person name="Getino M."/>
            <person name="Pursley I."/>
            <person name="Horton D.L."/>
            <person name="Alikhan N.F."/>
            <person name="Baker D."/>
            <person name="Gharbi K."/>
            <person name="Hall N."/>
            <person name="Watson M."/>
            <person name="Adriaenssens E.M."/>
            <person name="Foster-Nyarko E."/>
            <person name="Jarju S."/>
            <person name="Secka A."/>
            <person name="Antonio M."/>
            <person name="Oren A."/>
            <person name="Chaudhuri R.R."/>
            <person name="La Ragione R."/>
            <person name="Hildebrand F."/>
            <person name="Pallen M.J."/>
        </authorList>
    </citation>
    <scope>NUCLEOTIDE SEQUENCE</scope>
    <source>
        <strain evidence="6">ChiHecec3B27-6122</strain>
    </source>
</reference>
<dbReference type="SUPFAM" id="SSF46785">
    <property type="entry name" value="Winged helix' DNA-binding domain"/>
    <property type="match status" value="1"/>
</dbReference>
<evidence type="ECO:0000256" key="1">
    <source>
        <dbReference type="ARBA" id="ARBA00009437"/>
    </source>
</evidence>
<dbReference type="Pfam" id="PF03466">
    <property type="entry name" value="LysR_substrate"/>
    <property type="match status" value="1"/>
</dbReference>
<protein>
    <submittedName>
        <fullName evidence="6">LysR family transcriptional regulator</fullName>
    </submittedName>
</protein>
<dbReference type="PANTHER" id="PTHR30419">
    <property type="entry name" value="HTH-TYPE TRANSCRIPTIONAL REGULATOR YBHD"/>
    <property type="match status" value="1"/>
</dbReference>
<accession>A0A9D1G6M3</accession>